<dbReference type="PROSITE" id="PS50983">
    <property type="entry name" value="FE_B12_PBP"/>
    <property type="match status" value="1"/>
</dbReference>
<dbReference type="SUPFAM" id="SSF53807">
    <property type="entry name" value="Helical backbone' metal receptor"/>
    <property type="match status" value="1"/>
</dbReference>
<proteinExistence type="predicted"/>
<gene>
    <name evidence="4" type="ORF">BTO32_04775</name>
</gene>
<comment type="caution">
    <text evidence="4">The sequence shown here is derived from an EMBL/GenBank/DDBJ whole genome shotgun (WGS) entry which is preliminary data.</text>
</comment>
<dbReference type="PANTHER" id="PTHR30535">
    <property type="entry name" value="VITAMIN B12-BINDING PROTEIN"/>
    <property type="match status" value="1"/>
</dbReference>
<dbReference type="GO" id="GO:0071281">
    <property type="term" value="P:cellular response to iron ion"/>
    <property type="evidence" value="ECO:0007669"/>
    <property type="project" value="TreeGrafter"/>
</dbReference>
<feature type="chain" id="PRO_5013160754" evidence="2">
    <location>
        <begin position="24"/>
        <end position="295"/>
    </location>
</feature>
<dbReference type="InterPro" id="IPR054828">
    <property type="entry name" value="Vit_B12_bind_prot"/>
</dbReference>
<dbReference type="InterPro" id="IPR002491">
    <property type="entry name" value="ABC_transptr_periplasmic_BD"/>
</dbReference>
<keyword evidence="5" id="KW-1185">Reference proteome</keyword>
<dbReference type="EMBL" id="MSCW01000004">
    <property type="protein sequence ID" value="ONF44307.1"/>
    <property type="molecule type" value="Genomic_DNA"/>
</dbReference>
<dbReference type="Gene3D" id="3.40.50.1980">
    <property type="entry name" value="Nitrogenase molybdenum iron protein domain"/>
    <property type="match status" value="2"/>
</dbReference>
<dbReference type="Proteomes" id="UP000189339">
    <property type="component" value="Unassembled WGS sequence"/>
</dbReference>
<organism evidence="4 5">
    <name type="scientific">Marinobacter lutaoensis</name>
    <dbReference type="NCBI Taxonomy" id="135739"/>
    <lineage>
        <taxon>Bacteria</taxon>
        <taxon>Pseudomonadati</taxon>
        <taxon>Pseudomonadota</taxon>
        <taxon>Gammaproteobacteria</taxon>
        <taxon>Pseudomonadales</taxon>
        <taxon>Marinobacteraceae</taxon>
        <taxon>Marinobacter</taxon>
    </lineage>
</organism>
<evidence type="ECO:0000256" key="2">
    <source>
        <dbReference type="SAM" id="SignalP"/>
    </source>
</evidence>
<name>A0A1V2DUP0_9GAMM</name>
<feature type="signal peptide" evidence="2">
    <location>
        <begin position="1"/>
        <end position="23"/>
    </location>
</feature>
<dbReference type="RefSeq" id="WP_076723321.1">
    <property type="nucleotide sequence ID" value="NZ_MSCW01000004.1"/>
</dbReference>
<evidence type="ECO:0000259" key="3">
    <source>
        <dbReference type="PROSITE" id="PS50983"/>
    </source>
</evidence>
<dbReference type="PANTHER" id="PTHR30535:SF34">
    <property type="entry name" value="MOLYBDATE-BINDING PROTEIN MOLA"/>
    <property type="match status" value="1"/>
</dbReference>
<dbReference type="AlphaFoldDB" id="A0A1V2DUP0"/>
<accession>A0A1V2DUP0</accession>
<reference evidence="4 5" key="1">
    <citation type="submission" date="2016-12" db="EMBL/GenBank/DDBJ databases">
        <title>Marinobacter lutaoensis whole genome sequencing.</title>
        <authorList>
            <person name="Verma A."/>
            <person name="Krishnamurthi S."/>
        </authorList>
    </citation>
    <scope>NUCLEOTIDE SEQUENCE [LARGE SCALE GENOMIC DNA]</scope>
    <source>
        <strain evidence="4 5">T5054</strain>
    </source>
</reference>
<evidence type="ECO:0000313" key="4">
    <source>
        <dbReference type="EMBL" id="ONF44307.1"/>
    </source>
</evidence>
<dbReference type="InterPro" id="IPR050902">
    <property type="entry name" value="ABC_Transporter_SBP"/>
</dbReference>
<dbReference type="NCBIfam" id="NF038402">
    <property type="entry name" value="TroA_like"/>
    <property type="match status" value="1"/>
</dbReference>
<feature type="domain" description="Fe/B12 periplasmic-binding" evidence="3">
    <location>
        <begin position="45"/>
        <end position="292"/>
    </location>
</feature>
<evidence type="ECO:0000313" key="5">
    <source>
        <dbReference type="Proteomes" id="UP000189339"/>
    </source>
</evidence>
<keyword evidence="1 2" id="KW-0732">Signal</keyword>
<protein>
    <submittedName>
        <fullName evidence="4">Cobalamin-binding protein</fullName>
    </submittedName>
</protein>
<dbReference type="STRING" id="135739.BTO32_04775"/>
<sequence>MSTALARITGLALLALLSLACQAATPRCAVDALAQRLCLEAPAGRVVSLSPGATELLFSAGAGDAVVAVSAWSDYPPEAARLPQVGDSQRLDLEAIVALAPELVVAWTDGNARTQLDRLAALGVPVFWLAPRDFDDIAGAVEALGHLTGHDALAARRAAAFRAAIDELRVRYREARPVRVFYQVWDQPLMTVNGDELISKAIALCGGRNVFADSPRLVPRVTVESVLAADPEAIVTAGRGDGGWLARWRRFPELTAVARDNLFLMTPSLLQRPTLRVAAGSHELCQRLEQARGRL</sequence>
<evidence type="ECO:0000256" key="1">
    <source>
        <dbReference type="ARBA" id="ARBA00022729"/>
    </source>
</evidence>
<dbReference type="Pfam" id="PF01497">
    <property type="entry name" value="Peripla_BP_2"/>
    <property type="match status" value="1"/>
</dbReference>
<dbReference type="PROSITE" id="PS51257">
    <property type="entry name" value="PROKAR_LIPOPROTEIN"/>
    <property type="match status" value="1"/>
</dbReference>
<dbReference type="CDD" id="cd01144">
    <property type="entry name" value="BtuF"/>
    <property type="match status" value="1"/>
</dbReference>
<dbReference type="OrthoDB" id="6495095at2"/>